<organism evidence="1 2">
    <name type="scientific">Trifolium pratense</name>
    <name type="common">Red clover</name>
    <dbReference type="NCBI Taxonomy" id="57577"/>
    <lineage>
        <taxon>Eukaryota</taxon>
        <taxon>Viridiplantae</taxon>
        <taxon>Streptophyta</taxon>
        <taxon>Embryophyta</taxon>
        <taxon>Tracheophyta</taxon>
        <taxon>Spermatophyta</taxon>
        <taxon>Magnoliopsida</taxon>
        <taxon>eudicotyledons</taxon>
        <taxon>Gunneridae</taxon>
        <taxon>Pentapetalae</taxon>
        <taxon>rosids</taxon>
        <taxon>fabids</taxon>
        <taxon>Fabales</taxon>
        <taxon>Fabaceae</taxon>
        <taxon>Papilionoideae</taxon>
        <taxon>50 kb inversion clade</taxon>
        <taxon>NPAAA clade</taxon>
        <taxon>Hologalegina</taxon>
        <taxon>IRL clade</taxon>
        <taxon>Trifolieae</taxon>
        <taxon>Trifolium</taxon>
    </lineage>
</organism>
<name>A0ACB0M5A1_TRIPR</name>
<reference evidence="1" key="1">
    <citation type="submission" date="2023-10" db="EMBL/GenBank/DDBJ databases">
        <authorList>
            <person name="Rodriguez Cubillos JULIANA M."/>
            <person name="De Vega J."/>
        </authorList>
    </citation>
    <scope>NUCLEOTIDE SEQUENCE</scope>
</reference>
<accession>A0ACB0M5A1</accession>
<dbReference type="EMBL" id="CASHSV030000823">
    <property type="protein sequence ID" value="CAJ2676481.1"/>
    <property type="molecule type" value="Genomic_DNA"/>
</dbReference>
<protein>
    <submittedName>
        <fullName evidence="1">Uncharacterized protein</fullName>
    </submittedName>
</protein>
<evidence type="ECO:0000313" key="2">
    <source>
        <dbReference type="Proteomes" id="UP001177021"/>
    </source>
</evidence>
<keyword evidence="2" id="KW-1185">Reference proteome</keyword>
<gene>
    <name evidence="1" type="ORF">MILVUS5_LOCUS39217</name>
</gene>
<proteinExistence type="predicted"/>
<comment type="caution">
    <text evidence="1">The sequence shown here is derived from an EMBL/GenBank/DDBJ whole genome shotgun (WGS) entry which is preliminary data.</text>
</comment>
<sequence length="293" mass="33170">MDEGGAKPVCAQEALDLLNCVTQSSSFDQDKCLKLLNSLRECVLAKMAIDSGVKFEVERFDGTGNFRLWERRVKDLLAQQGLQKALRETKPTDMADDDWLELQEKAAGLIRLCVSDEVMYHILDLTSPKEVLDKLESQYISKTRMNRLFTKMRLYSLKMREGSDLQQHVNTFNNIITELVKLGVKIDDEDSAIMLLCSLPSSYKHLVNTLIYGKDTISLNVITATLLSHSRMSQNVEVGTQGKGLYVKESQDHGQIKGKADSGKMSKSKNRKIAECYSCKQIGHWKRDCPLRK</sequence>
<evidence type="ECO:0000313" key="1">
    <source>
        <dbReference type="EMBL" id="CAJ2676481.1"/>
    </source>
</evidence>
<dbReference type="Proteomes" id="UP001177021">
    <property type="component" value="Unassembled WGS sequence"/>
</dbReference>